<keyword evidence="2" id="KW-0863">Zinc-finger</keyword>
<dbReference type="InterPro" id="IPR000962">
    <property type="entry name" value="Znf_DskA_TraR"/>
</dbReference>
<dbReference type="EMBL" id="LR797450">
    <property type="protein sequence ID" value="CAB4217633.1"/>
    <property type="molecule type" value="Genomic_DNA"/>
</dbReference>
<dbReference type="EMBL" id="LR798430">
    <property type="protein sequence ID" value="CAB5231442.1"/>
    <property type="molecule type" value="Genomic_DNA"/>
</dbReference>
<dbReference type="PROSITE" id="PS51128">
    <property type="entry name" value="ZF_DKSA_2"/>
    <property type="match status" value="1"/>
</dbReference>
<protein>
    <submittedName>
        <fullName evidence="9">Zinc finger, DksA/TraR C4-type</fullName>
    </submittedName>
</protein>
<dbReference type="GO" id="GO:0008270">
    <property type="term" value="F:zinc ion binding"/>
    <property type="evidence" value="ECO:0007669"/>
    <property type="project" value="UniProtKB-KW"/>
</dbReference>
<dbReference type="SUPFAM" id="SSF57716">
    <property type="entry name" value="Glucocorticoid receptor-like (DNA-binding domain)"/>
    <property type="match status" value="1"/>
</dbReference>
<dbReference type="Gene3D" id="1.20.120.910">
    <property type="entry name" value="DksA, coiled-coil domain"/>
    <property type="match status" value="1"/>
</dbReference>
<evidence type="ECO:0000256" key="2">
    <source>
        <dbReference type="ARBA" id="ARBA00022771"/>
    </source>
</evidence>
<organism evidence="9">
    <name type="scientific">uncultured Caudovirales phage</name>
    <dbReference type="NCBI Taxonomy" id="2100421"/>
    <lineage>
        <taxon>Viruses</taxon>
        <taxon>Duplodnaviria</taxon>
        <taxon>Heunggongvirae</taxon>
        <taxon>Uroviricota</taxon>
        <taxon>Caudoviricetes</taxon>
        <taxon>Peduoviridae</taxon>
        <taxon>Maltschvirus</taxon>
        <taxon>Maltschvirus maltsch</taxon>
    </lineage>
</organism>
<evidence type="ECO:0000313" key="8">
    <source>
        <dbReference type="EMBL" id="CAB4217633.1"/>
    </source>
</evidence>
<evidence type="ECO:0000313" key="6">
    <source>
        <dbReference type="EMBL" id="CAB4185481.1"/>
    </source>
</evidence>
<evidence type="ECO:0000313" key="9">
    <source>
        <dbReference type="EMBL" id="CAB5231442.1"/>
    </source>
</evidence>
<name>A0A6J7XTM1_9CAUD</name>
<evidence type="ECO:0000256" key="4">
    <source>
        <dbReference type="PROSITE-ProRule" id="PRU00510"/>
    </source>
</evidence>
<reference evidence="9" key="1">
    <citation type="submission" date="2020-05" db="EMBL/GenBank/DDBJ databases">
        <authorList>
            <person name="Chiriac C."/>
            <person name="Salcher M."/>
            <person name="Ghai R."/>
            <person name="Kavagutti S V."/>
        </authorList>
    </citation>
    <scope>NUCLEOTIDE SEQUENCE</scope>
</reference>
<feature type="zinc finger region" description="dksA C4-type" evidence="4">
    <location>
        <begin position="4"/>
        <end position="28"/>
    </location>
</feature>
<keyword evidence="1" id="KW-0479">Metal-binding</keyword>
<accession>A0A6J7XTM1</accession>
<dbReference type="EMBL" id="LR797197">
    <property type="protein sequence ID" value="CAB4193688.1"/>
    <property type="molecule type" value="Genomic_DNA"/>
</dbReference>
<keyword evidence="3" id="KW-0862">Zinc</keyword>
<evidence type="ECO:0000259" key="5">
    <source>
        <dbReference type="Pfam" id="PF01258"/>
    </source>
</evidence>
<dbReference type="EMBL" id="LR797075">
    <property type="protein sequence ID" value="CAB4185481.1"/>
    <property type="molecule type" value="Genomic_DNA"/>
</dbReference>
<evidence type="ECO:0000313" key="7">
    <source>
        <dbReference type="EMBL" id="CAB4193688.1"/>
    </source>
</evidence>
<gene>
    <name evidence="6" type="ORF">UFOVP1127_81</name>
    <name evidence="7" type="ORF">UFOVP1242_129</name>
    <name evidence="8" type="ORF">UFOVP1492_53</name>
    <name evidence="9" type="ORF">UFOVP1580_82</name>
</gene>
<evidence type="ECO:0000256" key="3">
    <source>
        <dbReference type="ARBA" id="ARBA00022833"/>
    </source>
</evidence>
<sequence>MKNCKTCGTAIPEKRLQILPNTNHCVNCSTAAPVSGYMLVSSIESYSELVLSDLETAEQINHMSSGPWTYMGVTSGPCKIIKGKYLHEERLMVAQSPAVI</sequence>
<feature type="domain" description="Zinc finger DksA/TraR C4-type" evidence="5">
    <location>
        <begin position="4"/>
        <end position="28"/>
    </location>
</feature>
<evidence type="ECO:0000256" key="1">
    <source>
        <dbReference type="ARBA" id="ARBA00022723"/>
    </source>
</evidence>
<dbReference type="Pfam" id="PF01258">
    <property type="entry name" value="zf-dskA_traR"/>
    <property type="match status" value="1"/>
</dbReference>
<proteinExistence type="predicted"/>